<feature type="compositionally biased region" description="Gly residues" evidence="2">
    <location>
        <begin position="5166"/>
        <end position="5177"/>
    </location>
</feature>
<feature type="compositionally biased region" description="Acidic residues" evidence="2">
    <location>
        <begin position="6272"/>
        <end position="6282"/>
    </location>
</feature>
<dbReference type="Proteomes" id="UP000224006">
    <property type="component" value="Chromosome VIII"/>
</dbReference>
<feature type="region of interest" description="Disordered" evidence="2">
    <location>
        <begin position="1"/>
        <end position="53"/>
    </location>
</feature>
<feature type="compositionally biased region" description="Polar residues" evidence="2">
    <location>
        <begin position="6975"/>
        <end position="6984"/>
    </location>
</feature>
<feature type="region of interest" description="Disordered" evidence="2">
    <location>
        <begin position="6116"/>
        <end position="6140"/>
    </location>
</feature>
<dbReference type="PANTHER" id="PTHR13950:SF9">
    <property type="entry name" value="RABCONNECTIN-3A"/>
    <property type="match status" value="1"/>
</dbReference>
<feature type="compositionally biased region" description="Basic and acidic residues" evidence="2">
    <location>
        <begin position="4777"/>
        <end position="4801"/>
    </location>
</feature>
<feature type="compositionally biased region" description="Low complexity" evidence="2">
    <location>
        <begin position="6018"/>
        <end position="6054"/>
    </location>
</feature>
<feature type="compositionally biased region" description="Acidic residues" evidence="2">
    <location>
        <begin position="844"/>
        <end position="858"/>
    </location>
</feature>
<feature type="compositionally biased region" description="Low complexity" evidence="2">
    <location>
        <begin position="2025"/>
        <end position="2039"/>
    </location>
</feature>
<dbReference type="KEGG" id="bbes:BESB_082920"/>
<feature type="region of interest" description="Disordered" evidence="2">
    <location>
        <begin position="724"/>
        <end position="769"/>
    </location>
</feature>
<feature type="region of interest" description="Disordered" evidence="2">
    <location>
        <begin position="1625"/>
        <end position="1652"/>
    </location>
</feature>
<dbReference type="EMBL" id="NWUJ01000009">
    <property type="protein sequence ID" value="PFH33093.1"/>
    <property type="molecule type" value="Genomic_DNA"/>
</dbReference>
<dbReference type="PANTHER" id="PTHR13950">
    <property type="entry name" value="RABCONNECTIN-RELATED"/>
    <property type="match status" value="1"/>
</dbReference>
<feature type="compositionally biased region" description="Basic and acidic residues" evidence="2">
    <location>
        <begin position="6351"/>
        <end position="6364"/>
    </location>
</feature>
<feature type="region of interest" description="Disordered" evidence="2">
    <location>
        <begin position="6569"/>
        <end position="6588"/>
    </location>
</feature>
<feature type="compositionally biased region" description="Acidic residues" evidence="2">
    <location>
        <begin position="4385"/>
        <end position="4395"/>
    </location>
</feature>
<feature type="region of interest" description="Disordered" evidence="2">
    <location>
        <begin position="557"/>
        <end position="596"/>
    </location>
</feature>
<feature type="compositionally biased region" description="Basic and acidic residues" evidence="2">
    <location>
        <begin position="2088"/>
        <end position="2099"/>
    </location>
</feature>
<feature type="region of interest" description="Disordered" evidence="2">
    <location>
        <begin position="839"/>
        <end position="858"/>
    </location>
</feature>
<evidence type="ECO:0000256" key="1">
    <source>
        <dbReference type="SAM" id="Coils"/>
    </source>
</evidence>
<feature type="region of interest" description="Disordered" evidence="2">
    <location>
        <begin position="6018"/>
        <end position="6055"/>
    </location>
</feature>
<comment type="caution">
    <text evidence="4">The sequence shown here is derived from an EMBL/GenBank/DDBJ whole genome shotgun (WGS) entry which is preliminary data.</text>
</comment>
<gene>
    <name evidence="4" type="ORF">BESB_082920</name>
</gene>
<feature type="domain" description="RAVE complex protein Rav1 C-terminal" evidence="3">
    <location>
        <begin position="3248"/>
        <end position="3332"/>
    </location>
</feature>
<proteinExistence type="predicted"/>
<evidence type="ECO:0000256" key="2">
    <source>
        <dbReference type="SAM" id="MobiDB-lite"/>
    </source>
</evidence>
<feature type="compositionally biased region" description="Low complexity" evidence="2">
    <location>
        <begin position="5393"/>
        <end position="5402"/>
    </location>
</feature>
<feature type="compositionally biased region" description="Low complexity" evidence="2">
    <location>
        <begin position="213"/>
        <end position="232"/>
    </location>
</feature>
<feature type="region of interest" description="Disordered" evidence="2">
    <location>
        <begin position="699"/>
        <end position="718"/>
    </location>
</feature>
<reference evidence="4 5" key="1">
    <citation type="submission" date="2017-09" db="EMBL/GenBank/DDBJ databases">
        <title>Genome sequencing of Besnoitia besnoiti strain Bb-Ger1.</title>
        <authorList>
            <person name="Schares G."/>
            <person name="Venepally P."/>
            <person name="Lorenzi H.A."/>
        </authorList>
    </citation>
    <scope>NUCLEOTIDE SEQUENCE [LARGE SCALE GENOMIC DNA]</scope>
    <source>
        <strain evidence="4 5">Bb-Ger1</strain>
    </source>
</reference>
<dbReference type="GeneID" id="40313218"/>
<feature type="region of interest" description="Disordered" evidence="2">
    <location>
        <begin position="3386"/>
        <end position="3434"/>
    </location>
</feature>
<feature type="compositionally biased region" description="Gly residues" evidence="2">
    <location>
        <begin position="5213"/>
        <end position="5228"/>
    </location>
</feature>
<feature type="compositionally biased region" description="Low complexity" evidence="2">
    <location>
        <begin position="6116"/>
        <end position="6126"/>
    </location>
</feature>
<feature type="compositionally biased region" description="Basic and acidic residues" evidence="2">
    <location>
        <begin position="3608"/>
        <end position="3626"/>
    </location>
</feature>
<feature type="compositionally biased region" description="Gly residues" evidence="2">
    <location>
        <begin position="3813"/>
        <end position="3831"/>
    </location>
</feature>
<feature type="compositionally biased region" description="Low complexity" evidence="2">
    <location>
        <begin position="2820"/>
        <end position="2837"/>
    </location>
</feature>
<feature type="region of interest" description="Disordered" evidence="2">
    <location>
        <begin position="3800"/>
        <end position="3889"/>
    </location>
</feature>
<feature type="compositionally biased region" description="Low complexity" evidence="2">
    <location>
        <begin position="4405"/>
        <end position="4415"/>
    </location>
</feature>
<feature type="region of interest" description="Disordered" evidence="2">
    <location>
        <begin position="5368"/>
        <end position="5402"/>
    </location>
</feature>
<feature type="region of interest" description="Disordered" evidence="2">
    <location>
        <begin position="4945"/>
        <end position="4964"/>
    </location>
</feature>
<feature type="region of interest" description="Disordered" evidence="2">
    <location>
        <begin position="2532"/>
        <end position="2567"/>
    </location>
</feature>
<feature type="region of interest" description="Disordered" evidence="2">
    <location>
        <begin position="4385"/>
        <end position="4415"/>
    </location>
</feature>
<feature type="compositionally biased region" description="Low complexity" evidence="2">
    <location>
        <begin position="1243"/>
        <end position="1262"/>
    </location>
</feature>
<feature type="region of interest" description="Disordered" evidence="2">
    <location>
        <begin position="196"/>
        <end position="247"/>
    </location>
</feature>
<evidence type="ECO:0000259" key="3">
    <source>
        <dbReference type="Pfam" id="PF12234"/>
    </source>
</evidence>
<feature type="compositionally biased region" description="Basic and acidic residues" evidence="2">
    <location>
        <begin position="5596"/>
        <end position="5616"/>
    </location>
</feature>
<feature type="compositionally biased region" description="Basic and acidic residues" evidence="2">
    <location>
        <begin position="2977"/>
        <end position="2987"/>
    </location>
</feature>
<evidence type="ECO:0000313" key="4">
    <source>
        <dbReference type="EMBL" id="PFH33093.1"/>
    </source>
</evidence>
<sequence length="7049" mass="721470">MSLASSGRLSARGARAGWPLRSFGARGPLPVPPPEAAGLAGSPPPPSSLHAALSSASAVTAPHADGYGALSFPASVASAGSQHFATACAADSSGSPFPVSGPVASAPHSPSRRSISCVASPACSPQVFPCAPEALLGACVPLPPAATRGKVNVSRSAASSASPAALPPFCVTVAAVSPLVHTSSACLVPFVPSASPATRVPSGLEVSTPGDDSSSGRTSFESSPPSSASLLSGGTRRALGGGSPPQSAAAGAAVATADGCLSREQVAACLSLSSSFVYAAAYHDCAQLRCPYSCIYSHLSNEVFLLHVPALLFVQQCARPSPPSPGARLDRGQARADSSGSLLRLCSLSSFSSSPSAPPAPRQYVERGRRFKTRVLADGSVGSFPPECATAAWGPQGEFAQGDEGRLAFSPSREVPRRRRSYVRQLSCYSLSREGCAPPPLGDRGGSPWPLAPCYLGDSRGWALSAEELLQADEDGRSSHSLPSSLLEAGAGPRALPRALTAQSSPLGDTFLSAESAAAAPPAPSLLLSLLAEVLPAPFPSLWPPLVLLLQKLEGSDELESGGGESRKDPRRRTPKRVSPPGTPRGHLSADPDASQVALREPPTAGAAGALSRGAASVSASAASGVLILGHAYAMSVCAHLGAVRSVQLHSATACTALLLFAQVEGWGVHVWREREPCSGSMELAVRIELPLPSPAAAPLSRAGGEAPEDGELWSGDDCHKRRRKIGRRRPDGAADAEEGEGDLRGSPQRREREKICKEQGTTWPSSRDDRRVARVAVLELDERTQGLGGSGLSSLDFGLTDSSPFAAIPRQHILFLYLAAEPRLESDVSFFFPCAGARRSPADDGEGDDDVEGGDFEAADVGEGRKRCRGRDAGRKKEGFRFIGAFMVDGLARGAVGRPVVQRVAGPAQVPLDATGLDIVEIEKAELCEISLMTSFLTVSSSSSCPPVASGVVVGAPVRGGLPLSGLSSSIPPLIGSCQQPGLSTHRPASSATASASAAVAAVGGNLAWGELTGLLASAIPPCRLTVRTGARDQAVLLVSPLFLCCAPEASPASRERALPRAADRAAGLSGDEPDRPQLPRCSPSAGAAGWAACSPQASPPVGPALHYSLRCLSSVSRTFLPASLASRASLASLWPPFMHAGLLRPLSSLASSVTPSALCLLPLQQNLSKASSTVSALPAPKQSLALPPSSGLPLSSSSPCLLAAAAGDEEGASAGPSPRGGPAPAAQPLGLRSPSLSRGNAASAFSLSPPSRLLSPGAASVPDAASVTTEGSGACLQDLGRSPAAPTGKRPPSASVSSSPSGPRAPPSFLSLEVLPEFNVAAGLVAPPAWASGPSGEEPRGVVFLWHYSDMLAGSPPVCCLQSLTVPSGDPGDGFAAGDRRSRNKAAALKQRYRRLPLMSAVYWLPASSLSLFQRACRDSSAERLSPEGGGEEATADVPLRFFGRGGEEAPLRNSGIGEEGGSRRGGALDMIGGQLPVLVCVAAEELRDNRGTKRAKSGGRRPCLYVFEVDLLHSLFGIRPVSLSFSLAPGSLPWPISQVLPVSSSRLDLSPLPSGGSDPPKSRIRFSARVVASQALELSASFLSHSLRSHMLLVLLVEERSEAVARASSGCVQTDFVSQRGDSACEPASRSRSADRGGPQDAEQALVPKRTSSASSLVSRLLPASYSLLVYAIGTPRSAAGGSRPPTARPEGGCAASGGVTSEEVEAGSGCSKADAFVGLRSAGCLSFELLGRWSAAGCADMRAAFGGYASGKPVFSACVLSSSTLLLASPLFFHAAASAGTMHSQSALLSSAPSQMPSSGALLAGAAAAHGRHTAGASIEPEASGKTDAGEKCFLFLLQLPKPPSASQGRLREAARGGLAPSVLSRGDEEDTETPFSLHALSRLSLFAVAALPRDRRVTAVALAPDSLAVGTSFKQVANGGGGGERPATAPQTRVPVAFVFGLRGLPLVVPVSLETAGSGQSVASTPLAQDSIGAESRTTLAAMRAAVAHASQLQPEAALPLLGFAREVLHKDQSGAGDRAAGSGTTSSLSASSAPRKCKSFLHQSVRTTRGAAGPRAGLSSAFGRLSSRRWRTQIQTLASHADAGEEQQHDELAKGPNGDQMETGAAGRPSGAVSAVQEGAGCALPCSLHQVVRLAFCRLPGAALGLLAKTASPQAAQGRGAQQQGTGEGFMYLFVCVSAAQLRRASGFGTGACSSAAQRMPPVWLRLLPLPPEDCLPPEAQHQAFYGHPLVSGLRDAWWSSEPGSLLAFLALPPSAPGAADLAAGPDGFGSVAPWGEDAGDTSGAAAGSAPDPLPHHAPGALCSLASSPAAAAGAAACSWDLRLCVEADAARRRERNASVSSADASLSFQVLGTIQRFSLHSLLCFLLPIGARPWAPLSGAPSACLPHAKAHERLHPPTASGLVNPTNTAAATVASVASPAAAARAAAAALARQREHEEAELRLLQLVSPPLLLLYHPAVLDALFSSGLVGTVKWILGTLLRCLRAAGVARARESLQRKKDGRAAENASAGSETTILLGGFMWESSSKGPGGGEVSAECPWDASPPDEADAGQTPGGAGAATSEALEGAEAACCCCGDRGDTELCSCCCVLQTLLDTSMMCLSGIFLQLAAEEHELLAARRRGDSGKGGSEVRSTGFSSRGAPDQAADCALGVGSPVTGRGHGAGRLSGAAETHGPEKRREAFYAALLRRCGVAGRGLVGGMENVQDDPPRDADAVPGFTSEGGFRGSDVLSGLGSVRQQSPFEFGGLSSGAAARKEGGRAEDLFGSSSSVLEDDDPFDVSDLLGLGGGKKKKEEAMSLFSAPRDYVTSALQHQSQRSQGGASAAPSSVSPCHLSETSLDPVVVALSPADYDLLLLLLGVGVPGLRLTGPERRHLWGFVAALRSLEGGQLERGETPVNSLLTDFPAVAAAAFEAAGAAAEALAGGVAKSEARPLADREGARGFVAQGFGCRSLEDRSTPRTAVTQDLAPARGHDEVPERENGPLTPGDEEAREGELAAARVAADKLRGRTLRASTAASQGGKRRKGGKLDKEACLARARMGLLQVAVSEEAAVEVAEQQSAAHQPLRAKLAMAASLFTAPEKPSPVSAPEKGSSPSSLLLSSEDLCWCLQADGEGAMLAEAVASARKSARGKLLWPHIKKRGVGFWLRSTTQVRALGDWLLKDATVLAAAETAAQQGAFGAPHAGGDGDKETPALASLSSYASSASVQMPSSDSSSAAVNPFHRSDVAALWSVASDRLSFIKTAYKQQKNTKVVEFLSRDFSDPRAQAAAEKNAYKLVQQRRYHLALAFFILAKKIREVCDLCCRQLQDVQLALFLCRLIDATQRPCGPPLGSDPFSVSASLFCSPSVASAHTVAASPGLLGPRGLKASSPSALLSLPPPSSGALSLSPSPLPSSPPTLSEAGGAVAHGGARSPSDGAAPLASSSSSSCPLTEYRRVLLQRLAPLAAEAGDVWLLHLALWLAGDYQAALFVLLPPHLPPSFARLASHAHAPPPGAGASRGFADAVSVPEGRTHCWLADGSDVSAVAPFHPRLFFSACEDSAVAVSPSHLFERLPSPLGALCPPGSAQGVPPARLGSGQPKHAPEAHRPVFPFLSHVAAGRADAGERHTAAHSGPHADRFDGGTLRHSQLSLSLVSFRAVVLNTLPIQRLRAELEQQHAQLQLVRELCAQLQSRPVAPGSQGGNSLSPSAARQTGHAAAAGGVDGGHAAALRPPPNGGERLRGAGAPQALGGGASPVESPRGGSFSAPRQGSGTFSLVSAPSSLGSSPPSGPAHGAAQPPFHLFHHSSASTLDALSDTTRGDYSDVGTGAGGSGTQRGPRGEGGAGEEARDGEDGERGRRRDAAGVGHGGLGAGEPAEPGLSRAGSGWSAPHLPSSPPAAGPTEDLDLRVVGRASSESFTPARVSRSDRPDAADGVASGVELTEAACVGEACLWALKNPSAAAACEFYLLTLAYLHQRQAFLASVASASFLALARVGDGGVEEEAEKTTRRGQCLGARGDERDAVFECGGKRAAAALTGEGQEPHGAGERLSDATDIRMHSFVARRWVPTAQAAFELLFASWAPCLTMDRSLRSTDAALQIRVPLPEEIFTQKEEAGSPASRSSSLCELTGLNVGTLLLLPESPIASLLSRLAAPEPCRSCFLCGVSSAQVGPSASRRTVSLSLADAIASCLVAFVGCLCEDADFLRPVLDRALLSSSSLGAAGARRSATAFPCSPRCVCCRAGLAGPSEEASPPAAHGAGLAPSLAAAPVPSGGDLASRNSSVGSVRAASPNPVRALGVLDAVVSQLLLWSDRRRRSSALAGLSADAAGGGVRRRGPAGCSCAEKRLLQAIQAAEKIGGGRRLTAIAAGAMAWAAGAGPVAGAVREQRLLRRLCQCGEGADESDDESAEDCGPPRGRATDAACSGAAGAAGGTQQDASASFSSLEPPLWALAATFGSRVPSFFEEDTRHLASGCFLAAVRAAALGRRAAAAARRRTGTPSGGAETGASRLAVSRRGRRDAWRLARFCAAAWVRSEVLLDLSWNREVQTVLHTYLDGEDEARVRARSGRPGASPRNATLWGMRDALERGEAFSARGATAVLAKELIAIFSAPERQLFDSLAIFCCTAAAAASLDIASALEHALPVCPRAGEGVENRAGGADGLFVCASCSRHREDRADSHALGMARPTSAVLSLEHLERLLQLSVVALGCVCLCLSAAFPSLALFFSLHPSTHTGAHVSSPSGGGACGGSASHLSADARVGHEERAYQRSVSSAAATEAAETDAESAGETAKAAEDKGAPEARHAQHDDGGDEAADREFNPLGTILHIVVYLHCILMQPKRSTWVCELRRHLRDFLWPRAASCARKNSAAEDAESSRTGSTAEDAQGVSSRSRARRERDAARRRKSSHAFPTSSSLLQCLAACLSVKVFEFLLDLLRAIDREALRLLHFFQLLALASASPGGESRAASPKDGESEGEMPLQGRAETVAFGTLLKMSSFPVPHLSRALTPPETGGVAAAGHQAASLRLQERQIRLLRGWVDRLSFSLSSFVCSHLRPLLTRAAPLSASLLLPLLCSSDPPSLGGVSGLEASWAREETHEPARSSRSFMDNCFVLPTGNTKGPLLCRSISVLLGPDAAQLWILLGCTARLQWLFGQLPFLPLQQPLPPSRPASPGVSAPSHAGGQGTAKGGSATGAGSPAHLGGGAVGETFQKPAAPGATSRAARPDAPLGGGEGRGVWGSAGGRTGKKPAVVVGGATSRMQLQQQLVRAGIPHLLLSEGRPQVVQKQGAGSGPALSRLQQHVLAELPSLRLADELVVSGAAPGVPCVLGGVFPPGKICSVAASRPRTNAVEALRKTYEHHLPSFLTPEAVALLLAEAVASQRPHRSAAAETPVGSSKPAGNGAPPPFTPLSSARSLPRASRPWGTSPVPWWSSPCCWVPIAAVLGPVTVACCGSSHRRYFLPAGAAISTDLAVGVGPLEGLTVTGGAGGAASNSSYALRTIRIPPILLGASPSGGGACTASLLYGAAAAVHAAAAATAAVAAAAEYRGDLLLLAPRKGAPKAVSNPVEDAEELPGSREAAAGSGSPPEAPTVGSAEGAPGAPPETGLTEQVDPARPENVKEEGEASRPRGGRFEAFKAEARWLLSVTSPLMSESRCPGGAFVGIAPLRRATVNSSQHLQRRLTRILARYRHHRSETDSRWPGRHEASKRAPSSPGGGFPAALVETSSLLNASWSEGSVLLSVWFGYLLTRDTSLFAYAQVDRMSAAMRLLAVAAAASGGASRSTPPSGSGAPGLASPGAPAGGAKDLAVSLPGSGGLAHPAGHPRASLAASLEPTFPYQAFPSLSVLRSCFSFTGSVSGHPFLPIFAAVLQAVELQASPATAFGVILRPFGAHARSLPKASSPALPESSREAPSTASGDANGRQPEPAEAHVGARSRPSGFEAAAHAESSPRGDQPEETGAGAKAGEGDSQASGPSSSVLRAGSTAANGFLQRVQTTQLPREQADLSEFARGRSAAGSFPFDRTAIAELAKAAASSGPPGSGRGAAASAAGASASSSGGAAAGSASRGRPQGQLQCFGRVTCVAWSESGDSLFMADSTGWIRVYGLLRGPLLPPSAAVAVAAAGAESGPSSRLGIGSASSRGAGHHHHVAAPTPAQKEGMLSAAVQQVTRPAVAWRGHVSTEEVLPLHGCGSWLLTRGVGLFPHAVRHNPVLVEGSPFVSGAEGPALGLPPAHAKPRAGAAGAAGHADFVYRRGGGGGDRDGGRDSARRSVSVGVGRATGEGRRHAEDDDSAYEEGSDEPGAMSGDSGGALLKHPMRMSVHNGASSTNSAGEGGNLGARLVIRHPTPPGRNRASMVVEQLHGQQRAGGRDSADRACDRTRERRRHGLEVPESPSGTSGDAKAWRGHNHHPFSIFRRGRGKGCCEAADAAAAGGGVTRLRAARLALRRRDSGSAEMEKEGAEDVPLGAARRRRSLRMLPSTARRRFKGTDIIAKIQARLAQYQTQFQQRYGSSQHLPRKASQRAAGGAWHVEPSSGVEATVSPPSSVGGVSSSGYAYAATATSGLIGPGGFQASLSSGSALYSGSLRSGGGLGPEEDSEAGSVGALSSTLPLQQWTSGVFSFGGAGEQSEDEEERLGVRDRLLGGDFQQMPRISGPCICLWDLWDITAGGGPRLDCVITCDDLLLTRVQQQLASATGSKSSLGAPGSSKRASKLKKGSQAAGGGVESSGETWEVVATHTPTCMGVAVLQDCPEVCSCCSAAASGGCGCAAPGAEVCGAAWASRAWGSGRQADATACGGSPSACAAGSSCRCCSWCCGSMRCVLYGDADGAVHAVDLSLQEEVYRWQAHPSAVVACRVSRPAAACPSHVSSIPASWLVTAASAPAADATFRCWSLSALQGGPPFLLYEFTSPGHVPLPLGAAGARGRALGGLVGTQTAGTLRDEGAAARFGGLGAGAGSTPGVVVGSVNSCPQERRMLGDETWQGRAGDRSDVVQQGQQPTQSVSPFSPFAPSSVNALVRLLGVEGREAKASPAPAQADESVAMSQVVGPASILTVRQDGIVLLNRL</sequence>
<feature type="compositionally biased region" description="Polar residues" evidence="2">
    <location>
        <begin position="3752"/>
        <end position="3762"/>
    </location>
</feature>
<feature type="region of interest" description="Disordered" evidence="2">
    <location>
        <begin position="3679"/>
        <end position="3786"/>
    </location>
</feature>
<feature type="compositionally biased region" description="Low complexity" evidence="2">
    <location>
        <begin position="3695"/>
        <end position="3715"/>
    </location>
</feature>
<feature type="region of interest" description="Disordered" evidence="2">
    <location>
        <begin position="2816"/>
        <end position="2837"/>
    </location>
</feature>
<feature type="region of interest" description="Disordered" evidence="2">
    <location>
        <begin position="5148"/>
        <end position="5230"/>
    </location>
</feature>
<feature type="region of interest" description="Disordered" evidence="2">
    <location>
        <begin position="3608"/>
        <end position="3627"/>
    </location>
</feature>
<feature type="region of interest" description="Disordered" evidence="2">
    <location>
        <begin position="6964"/>
        <end position="6991"/>
    </location>
</feature>
<feature type="region of interest" description="Disordered" evidence="2">
    <location>
        <begin position="2277"/>
        <end position="2298"/>
    </location>
</feature>
<dbReference type="STRING" id="94643.A0A2A9MBN9"/>
<feature type="compositionally biased region" description="Low complexity" evidence="2">
    <location>
        <begin position="2287"/>
        <end position="2297"/>
    </location>
</feature>
<feature type="region of interest" description="Disordered" evidence="2">
    <location>
        <begin position="2019"/>
        <end position="2041"/>
    </location>
</feature>
<dbReference type="RefSeq" id="XP_029217102.1">
    <property type="nucleotide sequence ID" value="XM_029366642.1"/>
</dbReference>
<feature type="region of interest" description="Disordered" evidence="2">
    <location>
        <begin position="5764"/>
        <end position="5785"/>
    </location>
</feature>
<dbReference type="InterPro" id="IPR022033">
    <property type="entry name" value="Rav1p_C"/>
</dbReference>
<dbReference type="InterPro" id="IPR052208">
    <property type="entry name" value="DmX-like/RAVE_component"/>
</dbReference>
<feature type="region of interest" description="Disordered" evidence="2">
    <location>
        <begin position="2627"/>
        <end position="2650"/>
    </location>
</feature>
<feature type="compositionally biased region" description="Low complexity" evidence="2">
    <location>
        <begin position="3764"/>
        <end position="3785"/>
    </location>
</feature>
<dbReference type="Pfam" id="PF12234">
    <property type="entry name" value="Rav1p_C"/>
    <property type="match status" value="1"/>
</dbReference>
<feature type="region of interest" description="Disordered" evidence="2">
    <location>
        <begin position="2086"/>
        <end position="2118"/>
    </location>
</feature>
<feature type="compositionally biased region" description="Polar residues" evidence="2">
    <location>
        <begin position="5954"/>
        <end position="5963"/>
    </location>
</feature>
<feature type="compositionally biased region" description="Low complexity" evidence="2">
    <location>
        <begin position="1292"/>
        <end position="1304"/>
    </location>
</feature>
<dbReference type="VEuPathDB" id="ToxoDB:BESB_082920"/>
<feature type="region of interest" description="Disordered" evidence="2">
    <location>
        <begin position="1207"/>
        <end position="1310"/>
    </location>
</feature>
<evidence type="ECO:0000313" key="5">
    <source>
        <dbReference type="Proteomes" id="UP000224006"/>
    </source>
</evidence>
<feature type="region of interest" description="Disordered" evidence="2">
    <location>
        <begin position="2961"/>
        <end position="3001"/>
    </location>
</feature>
<feature type="compositionally biased region" description="Low complexity" evidence="2">
    <location>
        <begin position="3386"/>
        <end position="3395"/>
    </location>
</feature>
<feature type="region of interest" description="Disordered" evidence="2">
    <location>
        <begin position="6679"/>
        <end position="6709"/>
    </location>
</feature>
<feature type="region of interest" description="Disordered" evidence="2">
    <location>
        <begin position="3016"/>
        <end position="3035"/>
    </location>
</feature>
<feature type="region of interest" description="Disordered" evidence="2">
    <location>
        <begin position="1681"/>
        <end position="1702"/>
    </location>
</feature>
<keyword evidence="5" id="KW-1185">Reference proteome</keyword>
<accession>A0A2A9MBN9</accession>
<feature type="region of interest" description="Disordered" evidence="2">
    <location>
        <begin position="4752"/>
        <end position="4801"/>
    </location>
</feature>
<protein>
    <recommendedName>
        <fullName evidence="3">RAVE complex protein Rav1 C-terminal domain-containing protein</fullName>
    </recommendedName>
</protein>
<feature type="region of interest" description="Disordered" evidence="2">
    <location>
        <begin position="6236"/>
        <end position="6297"/>
    </location>
</feature>
<name>A0A2A9MBN9_BESBE</name>
<dbReference type="GO" id="GO:0007035">
    <property type="term" value="P:vacuolar acidification"/>
    <property type="evidence" value="ECO:0007669"/>
    <property type="project" value="TreeGrafter"/>
</dbReference>
<feature type="region of interest" description="Disordered" evidence="2">
    <location>
        <begin position="5677"/>
        <end position="5701"/>
    </location>
</feature>
<feature type="compositionally biased region" description="Low complexity" evidence="2">
    <location>
        <begin position="6253"/>
        <end position="6262"/>
    </location>
</feature>
<feature type="compositionally biased region" description="Basic and acidic residues" evidence="2">
    <location>
        <begin position="6242"/>
        <end position="6252"/>
    </location>
</feature>
<dbReference type="GO" id="GO:0043291">
    <property type="term" value="C:RAVE complex"/>
    <property type="evidence" value="ECO:0007669"/>
    <property type="project" value="TreeGrafter"/>
</dbReference>
<feature type="compositionally biased region" description="Low complexity" evidence="2">
    <location>
        <begin position="1207"/>
        <end position="1234"/>
    </location>
</feature>
<feature type="coiled-coil region" evidence="1">
    <location>
        <begin position="3652"/>
        <end position="3679"/>
    </location>
</feature>
<feature type="region of interest" description="Disordered" evidence="2">
    <location>
        <begin position="6345"/>
        <end position="6389"/>
    </location>
</feature>
<feature type="region of interest" description="Disordered" evidence="2">
    <location>
        <begin position="4853"/>
        <end position="4891"/>
    </location>
</feature>
<feature type="region of interest" description="Disordered" evidence="2">
    <location>
        <begin position="5880"/>
        <end position="5965"/>
    </location>
</feature>
<feature type="compositionally biased region" description="Basic and acidic residues" evidence="2">
    <location>
        <begin position="5678"/>
        <end position="5692"/>
    </location>
</feature>
<keyword evidence="1" id="KW-0175">Coiled coil</keyword>
<feature type="compositionally biased region" description="Low complexity" evidence="2">
    <location>
        <begin position="3419"/>
        <end position="3434"/>
    </location>
</feature>
<dbReference type="OrthoDB" id="342131at2759"/>
<feature type="region of interest" description="Disordered" evidence="2">
    <location>
        <begin position="1057"/>
        <end position="1085"/>
    </location>
</feature>
<organism evidence="4 5">
    <name type="scientific">Besnoitia besnoiti</name>
    <name type="common">Apicomplexan protozoan</name>
    <dbReference type="NCBI Taxonomy" id="94643"/>
    <lineage>
        <taxon>Eukaryota</taxon>
        <taxon>Sar</taxon>
        <taxon>Alveolata</taxon>
        <taxon>Apicomplexa</taxon>
        <taxon>Conoidasida</taxon>
        <taxon>Coccidia</taxon>
        <taxon>Eucoccidiorida</taxon>
        <taxon>Eimeriorina</taxon>
        <taxon>Sarcocystidae</taxon>
        <taxon>Besnoitia</taxon>
    </lineage>
</organism>
<feature type="compositionally biased region" description="Basic and acidic residues" evidence="2">
    <location>
        <begin position="749"/>
        <end position="758"/>
    </location>
</feature>
<feature type="region of interest" description="Disordered" evidence="2">
    <location>
        <begin position="5545"/>
        <end position="5616"/>
    </location>
</feature>
<feature type="region of interest" description="Disordered" evidence="2">
    <location>
        <begin position="1848"/>
        <end position="1874"/>
    </location>
</feature>